<dbReference type="InterPro" id="IPR036915">
    <property type="entry name" value="Cyclin-like_sf"/>
</dbReference>
<dbReference type="EMBL" id="BDSP01000197">
    <property type="protein sequence ID" value="GAX23118.1"/>
    <property type="molecule type" value="Genomic_DNA"/>
</dbReference>
<evidence type="ECO:0000313" key="3">
    <source>
        <dbReference type="Proteomes" id="UP000198406"/>
    </source>
</evidence>
<gene>
    <name evidence="2" type="ORF">FisN_33Lh006</name>
</gene>
<dbReference type="Proteomes" id="UP000198406">
    <property type="component" value="Unassembled WGS sequence"/>
</dbReference>
<sequence length="278" mass="31579">MNRTSMDQVIDTIHALRRQEEHYFEACSYHYPPRGVDWECRQKMAAWCSQVIQFCDLSHETAETAMVLLDCFLASRGGESARTCRDRYRLACMACLYASIKNTETQALHSNTFSELSQGAYSVKDLENMELSILTCLNWRVNPPTAMAFVREMMHLLPLEFDREKKRDIYDLAVLQTERGFGAVVASPSVAAYAALMNSIDIVFKDTHCLAYIEKMMADLLKLDGTSDELRGVQASLFHFLPKRITFVSSGRYIEGDDRHNNKSASLSGFHSPRSVSE</sequence>
<proteinExistence type="predicted"/>
<dbReference type="SUPFAM" id="SSF47954">
    <property type="entry name" value="Cyclin-like"/>
    <property type="match status" value="1"/>
</dbReference>
<protein>
    <recommendedName>
        <fullName evidence="1">Cyclin N-terminal domain-containing protein</fullName>
    </recommendedName>
</protein>
<name>A0A1Z5KB04_FISSO</name>
<dbReference type="InterPro" id="IPR006671">
    <property type="entry name" value="Cyclin_N"/>
</dbReference>
<keyword evidence="3" id="KW-1185">Reference proteome</keyword>
<evidence type="ECO:0000313" key="2">
    <source>
        <dbReference type="EMBL" id="GAX23118.1"/>
    </source>
</evidence>
<accession>A0A1Z5KB04</accession>
<dbReference type="AlphaFoldDB" id="A0A1Z5KB04"/>
<dbReference type="OrthoDB" id="64224at2759"/>
<evidence type="ECO:0000259" key="1">
    <source>
        <dbReference type="Pfam" id="PF00134"/>
    </source>
</evidence>
<feature type="domain" description="Cyclin N-terminal" evidence="1">
    <location>
        <begin position="12"/>
        <end position="142"/>
    </location>
</feature>
<dbReference type="InParanoid" id="A0A1Z5KB04"/>
<organism evidence="2 3">
    <name type="scientific">Fistulifera solaris</name>
    <name type="common">Oleaginous diatom</name>
    <dbReference type="NCBI Taxonomy" id="1519565"/>
    <lineage>
        <taxon>Eukaryota</taxon>
        <taxon>Sar</taxon>
        <taxon>Stramenopiles</taxon>
        <taxon>Ochrophyta</taxon>
        <taxon>Bacillariophyta</taxon>
        <taxon>Bacillariophyceae</taxon>
        <taxon>Bacillariophycidae</taxon>
        <taxon>Naviculales</taxon>
        <taxon>Naviculaceae</taxon>
        <taxon>Fistulifera</taxon>
    </lineage>
</organism>
<dbReference type="Pfam" id="PF00134">
    <property type="entry name" value="Cyclin_N"/>
    <property type="match status" value="1"/>
</dbReference>
<dbReference type="PANTHER" id="PTHR10177">
    <property type="entry name" value="CYCLINS"/>
    <property type="match status" value="1"/>
</dbReference>
<dbReference type="InterPro" id="IPR039361">
    <property type="entry name" value="Cyclin"/>
</dbReference>
<dbReference type="FunFam" id="1.10.472.10:FF:000093">
    <property type="entry name" value="Predicted protein"/>
    <property type="match status" value="1"/>
</dbReference>
<comment type="caution">
    <text evidence="2">The sequence shown here is derived from an EMBL/GenBank/DDBJ whole genome shotgun (WGS) entry which is preliminary data.</text>
</comment>
<reference evidence="2 3" key="1">
    <citation type="journal article" date="2015" name="Plant Cell">
        <title>Oil accumulation by the oleaginous diatom Fistulifera solaris as revealed by the genome and transcriptome.</title>
        <authorList>
            <person name="Tanaka T."/>
            <person name="Maeda Y."/>
            <person name="Veluchamy A."/>
            <person name="Tanaka M."/>
            <person name="Abida H."/>
            <person name="Marechal E."/>
            <person name="Bowler C."/>
            <person name="Muto M."/>
            <person name="Sunaga Y."/>
            <person name="Tanaka M."/>
            <person name="Yoshino T."/>
            <person name="Taniguchi T."/>
            <person name="Fukuda Y."/>
            <person name="Nemoto M."/>
            <person name="Matsumoto M."/>
            <person name="Wong P.S."/>
            <person name="Aburatani S."/>
            <person name="Fujibuchi W."/>
        </authorList>
    </citation>
    <scope>NUCLEOTIDE SEQUENCE [LARGE SCALE GENOMIC DNA]</scope>
    <source>
        <strain evidence="2 3">JPCC DA0580</strain>
    </source>
</reference>
<dbReference type="Gene3D" id="1.10.472.10">
    <property type="entry name" value="Cyclin-like"/>
    <property type="match status" value="2"/>
</dbReference>